<sequence>MHLRRKERYMRCRSYMMIVEFHTTVPIRRCIHHHHSRGTSLTCRIFTWFLFCVNYSLFQWNTVFDYGPLFCWLWQDNPS</sequence>
<protein>
    <submittedName>
        <fullName evidence="1">Uncharacterized protein</fullName>
    </submittedName>
</protein>
<dbReference type="EMBL" id="JAUEPT010000130">
    <property type="protein sequence ID" value="KAK0430887.1"/>
    <property type="molecule type" value="Genomic_DNA"/>
</dbReference>
<keyword evidence="2" id="KW-1185">Reference proteome</keyword>
<accession>A0AA39IWL6</accession>
<comment type="caution">
    <text evidence="1">The sequence shown here is derived from an EMBL/GenBank/DDBJ whole genome shotgun (WGS) entry which is preliminary data.</text>
</comment>
<gene>
    <name evidence="1" type="ORF">EV421DRAFT_2041568</name>
</gene>
<reference evidence="1" key="1">
    <citation type="submission" date="2023-06" db="EMBL/GenBank/DDBJ databases">
        <authorList>
            <consortium name="Lawrence Berkeley National Laboratory"/>
            <person name="Ahrendt S."/>
            <person name="Sahu N."/>
            <person name="Indic B."/>
            <person name="Wong-Bajracharya J."/>
            <person name="Merenyi Z."/>
            <person name="Ke H.-M."/>
            <person name="Monk M."/>
            <person name="Kocsube S."/>
            <person name="Drula E."/>
            <person name="Lipzen A."/>
            <person name="Balint B."/>
            <person name="Henrissat B."/>
            <person name="Andreopoulos B."/>
            <person name="Martin F.M."/>
            <person name="Harder C.B."/>
            <person name="Rigling D."/>
            <person name="Ford K.L."/>
            <person name="Foster G.D."/>
            <person name="Pangilinan J."/>
            <person name="Papanicolaou A."/>
            <person name="Barry K."/>
            <person name="LaButti K."/>
            <person name="Viragh M."/>
            <person name="Koriabine M."/>
            <person name="Yan M."/>
            <person name="Riley R."/>
            <person name="Champramary S."/>
            <person name="Plett K.L."/>
            <person name="Tsai I.J."/>
            <person name="Slot J."/>
            <person name="Sipos G."/>
            <person name="Plett J."/>
            <person name="Nagy L.G."/>
            <person name="Grigoriev I.V."/>
        </authorList>
    </citation>
    <scope>NUCLEOTIDE SEQUENCE</scope>
    <source>
        <strain evidence="1">FPL87.14</strain>
    </source>
</reference>
<evidence type="ECO:0000313" key="2">
    <source>
        <dbReference type="Proteomes" id="UP001175226"/>
    </source>
</evidence>
<dbReference type="Proteomes" id="UP001175226">
    <property type="component" value="Unassembled WGS sequence"/>
</dbReference>
<dbReference type="AlphaFoldDB" id="A0AA39IWL6"/>
<proteinExistence type="predicted"/>
<organism evidence="1 2">
    <name type="scientific">Armillaria borealis</name>
    <dbReference type="NCBI Taxonomy" id="47425"/>
    <lineage>
        <taxon>Eukaryota</taxon>
        <taxon>Fungi</taxon>
        <taxon>Dikarya</taxon>
        <taxon>Basidiomycota</taxon>
        <taxon>Agaricomycotina</taxon>
        <taxon>Agaricomycetes</taxon>
        <taxon>Agaricomycetidae</taxon>
        <taxon>Agaricales</taxon>
        <taxon>Marasmiineae</taxon>
        <taxon>Physalacriaceae</taxon>
        <taxon>Armillaria</taxon>
    </lineage>
</organism>
<name>A0AA39IWL6_9AGAR</name>
<evidence type="ECO:0000313" key="1">
    <source>
        <dbReference type="EMBL" id="KAK0430887.1"/>
    </source>
</evidence>